<dbReference type="EMBL" id="CAJVNV010000625">
    <property type="protein sequence ID" value="CAG8299279.1"/>
    <property type="molecule type" value="Genomic_DNA"/>
</dbReference>
<feature type="compositionally biased region" description="Polar residues" evidence="1">
    <location>
        <begin position="174"/>
        <end position="184"/>
    </location>
</feature>
<keyword evidence="2" id="KW-0812">Transmembrane</keyword>
<dbReference type="AlphaFoldDB" id="A0A9W4IGI6"/>
<evidence type="ECO:0000256" key="1">
    <source>
        <dbReference type="SAM" id="MobiDB-lite"/>
    </source>
</evidence>
<sequence length="265" mass="29473">MHSFVSPTSPLHSQEPSVINKVNMAEASLAFPAICLTLSFLFVVAVYSASIMQHLSAFHRRVILSAYQQIARNLFNRNPGHHNSPNHMSGVGYEPVNLETKDEEEQHPPPPPTSSMSSPNYHRYGNNTALDTVNIFPGNGNETQIDGHGLTTSYAGGPYRPRRRPTFAELGDSPTHSPAPSSPRSAVYSDEYDSDWSNSAVDEAVFEPRNPVENIPIWEFEVERPIYSIDHQEQSGPVAWLDEVVEWTSQGVFAFVTPDILEQRG</sequence>
<comment type="caution">
    <text evidence="3">The sequence shown here is derived from an EMBL/GenBank/DDBJ whole genome shotgun (WGS) entry which is preliminary data.</text>
</comment>
<feature type="compositionally biased region" description="Polar residues" evidence="1">
    <location>
        <begin position="140"/>
        <end position="154"/>
    </location>
</feature>
<evidence type="ECO:0000256" key="2">
    <source>
        <dbReference type="SAM" id="Phobius"/>
    </source>
</evidence>
<dbReference type="Proteomes" id="UP001153461">
    <property type="component" value="Unassembled WGS sequence"/>
</dbReference>
<reference evidence="3" key="1">
    <citation type="submission" date="2021-07" db="EMBL/GenBank/DDBJ databases">
        <authorList>
            <person name="Branca A.L. A."/>
        </authorList>
    </citation>
    <scope>NUCLEOTIDE SEQUENCE</scope>
</reference>
<name>A0A9W4IGI6_PENNA</name>
<feature type="transmembrane region" description="Helical" evidence="2">
    <location>
        <begin position="29"/>
        <end position="51"/>
    </location>
</feature>
<dbReference type="OrthoDB" id="4347919at2759"/>
<protein>
    <submittedName>
        <fullName evidence="3">Uncharacterized protein</fullName>
    </submittedName>
</protein>
<keyword evidence="2" id="KW-1133">Transmembrane helix</keyword>
<evidence type="ECO:0000313" key="3">
    <source>
        <dbReference type="EMBL" id="CAG8299279.1"/>
    </source>
</evidence>
<keyword evidence="2" id="KW-0472">Membrane</keyword>
<organism evidence="3 4">
    <name type="scientific">Penicillium nalgiovense</name>
    <dbReference type="NCBI Taxonomy" id="60175"/>
    <lineage>
        <taxon>Eukaryota</taxon>
        <taxon>Fungi</taxon>
        <taxon>Dikarya</taxon>
        <taxon>Ascomycota</taxon>
        <taxon>Pezizomycotina</taxon>
        <taxon>Eurotiomycetes</taxon>
        <taxon>Eurotiomycetidae</taxon>
        <taxon>Eurotiales</taxon>
        <taxon>Aspergillaceae</taxon>
        <taxon>Penicillium</taxon>
    </lineage>
</organism>
<proteinExistence type="predicted"/>
<feature type="region of interest" description="Disordered" evidence="1">
    <location>
        <begin position="99"/>
        <end position="124"/>
    </location>
</feature>
<gene>
    <name evidence="3" type="ORF">PNAL_LOCUS9815</name>
</gene>
<feature type="region of interest" description="Disordered" evidence="1">
    <location>
        <begin position="137"/>
        <end position="190"/>
    </location>
</feature>
<accession>A0A9W4IGI6</accession>
<evidence type="ECO:0000313" key="4">
    <source>
        <dbReference type="Proteomes" id="UP001153461"/>
    </source>
</evidence>